<gene>
    <name evidence="3" type="ORF">SAMN05216243_2962</name>
</gene>
<accession>A0A1G9BDF8</accession>
<dbReference type="SUPFAM" id="SSF51735">
    <property type="entry name" value="NAD(P)-binding Rossmann-fold domains"/>
    <property type="match status" value="1"/>
</dbReference>
<dbReference type="InterPro" id="IPR002347">
    <property type="entry name" value="SDR_fam"/>
</dbReference>
<dbReference type="Pfam" id="PF13561">
    <property type="entry name" value="adh_short_C2"/>
    <property type="match status" value="1"/>
</dbReference>
<comment type="similarity">
    <text evidence="1">Belongs to the short-chain dehydrogenases/reductases (SDR) family.</text>
</comment>
<sequence>MFSLANNEVDKYMSLQDYRKGCVIMPKNPLEKYYNKDFPKQYQNPPGIQKEMDPVPDCGEKSYEGSGQLKGRKALITGGDSGIGRAAAIAYAREGADVAINYLPVEEPDALEVKELIEQEGQKAVLLPGDLREEEFCRSLVQDAVKKLDGLDTLVLVAGEQQAVEDIADLTTEQIVSTFQTNVFSMYWMVQEALPHMPEGSSIITTSSVEGYNPSPLLLDYAATKSAIIGFTKSLSKQLSSKGIRVNSVAPGPFWSALQISGGQPQENIPKFGKETPETPMQRAGQPVELSGIYVFLASEQASYVTGHVYSATGGLNAN</sequence>
<evidence type="ECO:0000313" key="4">
    <source>
        <dbReference type="Proteomes" id="UP000198694"/>
    </source>
</evidence>
<evidence type="ECO:0008006" key="5">
    <source>
        <dbReference type="Google" id="ProtNLM"/>
    </source>
</evidence>
<dbReference type="PRINTS" id="PR00080">
    <property type="entry name" value="SDRFAMILY"/>
</dbReference>
<keyword evidence="2" id="KW-0560">Oxidoreductase</keyword>
<dbReference type="PANTHER" id="PTHR48107">
    <property type="entry name" value="NADPH-DEPENDENT ALDEHYDE REDUCTASE-LIKE PROTEIN, CHLOROPLASTIC-RELATED"/>
    <property type="match status" value="1"/>
</dbReference>
<proteinExistence type="inferred from homology"/>
<dbReference type="GO" id="GO:0016614">
    <property type="term" value="F:oxidoreductase activity, acting on CH-OH group of donors"/>
    <property type="evidence" value="ECO:0007669"/>
    <property type="project" value="UniProtKB-ARBA"/>
</dbReference>
<organism evidence="3 4">
    <name type="scientific">Sediminibacillus albus</name>
    <dbReference type="NCBI Taxonomy" id="407036"/>
    <lineage>
        <taxon>Bacteria</taxon>
        <taxon>Bacillati</taxon>
        <taxon>Bacillota</taxon>
        <taxon>Bacilli</taxon>
        <taxon>Bacillales</taxon>
        <taxon>Bacillaceae</taxon>
        <taxon>Sediminibacillus</taxon>
    </lineage>
</organism>
<protein>
    <recommendedName>
        <fullName evidence="5">NAD(P)-dependent dehydrogenase, short-chain alcohol dehydrogenase family</fullName>
    </recommendedName>
</protein>
<dbReference type="CDD" id="cd05355">
    <property type="entry name" value="SDR_c1"/>
    <property type="match status" value="1"/>
</dbReference>
<name>A0A1G9BDF8_9BACI</name>
<dbReference type="InterPro" id="IPR036291">
    <property type="entry name" value="NAD(P)-bd_dom_sf"/>
</dbReference>
<evidence type="ECO:0000256" key="1">
    <source>
        <dbReference type="ARBA" id="ARBA00006484"/>
    </source>
</evidence>
<evidence type="ECO:0000256" key="2">
    <source>
        <dbReference type="ARBA" id="ARBA00023002"/>
    </source>
</evidence>
<dbReference type="PANTHER" id="PTHR48107:SF16">
    <property type="entry name" value="NADPH-DEPENDENT ALDEHYDE REDUCTASE 1, CHLOROPLASTIC"/>
    <property type="match status" value="1"/>
</dbReference>
<dbReference type="Gene3D" id="3.40.50.720">
    <property type="entry name" value="NAD(P)-binding Rossmann-like Domain"/>
    <property type="match status" value="1"/>
</dbReference>
<dbReference type="PRINTS" id="PR00081">
    <property type="entry name" value="GDHRDH"/>
</dbReference>
<dbReference type="FunFam" id="3.40.50.720:FF:000097">
    <property type="entry name" value="SDR family oxidoreductase"/>
    <property type="match status" value="1"/>
</dbReference>
<keyword evidence="4" id="KW-1185">Reference proteome</keyword>
<dbReference type="PROSITE" id="PS00061">
    <property type="entry name" value="ADH_SHORT"/>
    <property type="match status" value="1"/>
</dbReference>
<dbReference type="EMBL" id="FNFL01000005">
    <property type="protein sequence ID" value="SDK37513.1"/>
    <property type="molecule type" value="Genomic_DNA"/>
</dbReference>
<dbReference type="STRING" id="407036.SAMN05216243_2962"/>
<evidence type="ECO:0000313" key="3">
    <source>
        <dbReference type="EMBL" id="SDK37513.1"/>
    </source>
</evidence>
<dbReference type="Proteomes" id="UP000198694">
    <property type="component" value="Unassembled WGS sequence"/>
</dbReference>
<dbReference type="AlphaFoldDB" id="A0A1G9BDF8"/>
<reference evidence="3 4" key="1">
    <citation type="submission" date="2016-10" db="EMBL/GenBank/DDBJ databases">
        <authorList>
            <person name="de Groot N.N."/>
        </authorList>
    </citation>
    <scope>NUCLEOTIDE SEQUENCE [LARGE SCALE GENOMIC DNA]</scope>
    <source>
        <strain evidence="3 4">CGMCC 1.6502</strain>
    </source>
</reference>
<dbReference type="InterPro" id="IPR020904">
    <property type="entry name" value="Sc_DH/Rdtase_CS"/>
</dbReference>